<evidence type="ECO:0000313" key="3">
    <source>
        <dbReference type="Proteomes" id="UP000254634"/>
    </source>
</evidence>
<reference evidence="2" key="1">
    <citation type="submission" date="2018-06" db="EMBL/GenBank/DDBJ databases">
        <authorList>
            <consortium name="Pathogen Informatics"/>
            <person name="Doyle S."/>
        </authorList>
    </citation>
    <scope>NUCLEOTIDE SEQUENCE [LARGE SCALE GENOMIC DNA]</scope>
    <source>
        <strain evidence="2">NCTC13765</strain>
    </source>
</reference>
<gene>
    <name evidence="2" type="ORF">NCTC13765_00008</name>
</gene>
<organism evidence="2 3">
    <name type="scientific">Streptococcus massiliensis</name>
    <dbReference type="NCBI Taxonomy" id="313439"/>
    <lineage>
        <taxon>Bacteria</taxon>
        <taxon>Bacillati</taxon>
        <taxon>Bacillota</taxon>
        <taxon>Bacilli</taxon>
        <taxon>Lactobacillales</taxon>
        <taxon>Streptococcaceae</taxon>
        <taxon>Streptococcus</taxon>
    </lineage>
</organism>
<proteinExistence type="predicted"/>
<dbReference type="AlphaFoldDB" id="A0A380KTH2"/>
<dbReference type="Proteomes" id="UP000254634">
    <property type="component" value="Unassembled WGS sequence"/>
</dbReference>
<evidence type="ECO:0000313" key="2">
    <source>
        <dbReference type="EMBL" id="SUN72147.1"/>
    </source>
</evidence>
<feature type="compositionally biased region" description="Basic and acidic residues" evidence="1">
    <location>
        <begin position="1"/>
        <end position="17"/>
    </location>
</feature>
<dbReference type="RefSeq" id="WP_115275925.1">
    <property type="nucleotide sequence ID" value="NZ_UHFR01000001.1"/>
</dbReference>
<dbReference type="OrthoDB" id="2452459at2"/>
<feature type="region of interest" description="Disordered" evidence="1">
    <location>
        <begin position="1"/>
        <end position="32"/>
    </location>
</feature>
<evidence type="ECO:0000256" key="1">
    <source>
        <dbReference type="SAM" id="MobiDB-lite"/>
    </source>
</evidence>
<accession>A0A380KTH2</accession>
<protein>
    <submittedName>
        <fullName evidence="2">Uncharacterized protein</fullName>
    </submittedName>
</protein>
<sequence>MKQLHPERNTDIETKTNDKKRKKVSTSDKPEKVIRVTPDTQATISMDDLEKENGVSYRGPRFLIRGINQITVKDSNQNLKVYGKILNVSLKRNLEAIIIAEFQGSQCRFVLPESFFTSSNISNDQIRDYLEELGEYVKVDSKDIYICAMCQSHKINIEKIYLYIRVSLFRFRI</sequence>
<dbReference type="EMBL" id="UHFR01000001">
    <property type="protein sequence ID" value="SUN72147.1"/>
    <property type="molecule type" value="Genomic_DNA"/>
</dbReference>
<name>A0A380KTH2_9STRE</name>
<keyword evidence="3" id="KW-1185">Reference proteome</keyword>